<proteinExistence type="predicted"/>
<dbReference type="PATRIC" id="fig|1403316.3.peg.25"/>
<dbReference type="AlphaFoldDB" id="U5NF10"/>
<accession>U5NF10</accession>
<name>U5NF10_9MOLU</name>
<sequence length="306" mass="35929">MWVFVPGAVGAGGTPTMYYFFGGREIKELIRKYGEIVKFGDLTTQSGWLYTTPIGVHWEDICEFWKNQKERDSGSECEDIRKMYEEGKIDTIWVDGSGFEEGRERDVSEERMRTVQEENWGKEIRFDLNAKGDETLNEKWNGIREKIRKYLGEQNGHNLKKGRKCYKRDKKGIVFNWFQGWINSCIRRESNGGNKERVLFEKTAWLIASNAMSIMDSALRISLTKNDLAIRFVTREGKIKEIFRLGWKNGTERETWDGLVVRGEWIKEFGYAHKKNDKNLRWGEKVKTGKFGWNPESEEKRKIAFE</sequence>
<dbReference type="HOGENOM" id="CLU_908574_0_0_14"/>
<dbReference type="Proteomes" id="UP000017119">
    <property type="component" value="Chromosome"/>
</dbReference>
<reference evidence="1 2" key="1">
    <citation type="journal article" date="2013" name="Genome Announc.">
        <title>Genome Sequence of Mycoplasma parvum (Formerly Eperythrozoon parvum), a Diminutive Hemoplasma of the Pig.</title>
        <authorList>
            <person name="do Nascimento N.C."/>
            <person name="Dos Santos A.P."/>
            <person name="Chu Y."/>
            <person name="Guimaraes A.M."/>
            <person name="Pagliaro A."/>
            <person name="Messick J.B."/>
        </authorList>
    </citation>
    <scope>NUCLEOTIDE SEQUENCE [LARGE SCALE GENOMIC DNA]</scope>
    <source>
        <strain evidence="1 2">Indiana</strain>
    </source>
</reference>
<keyword evidence="2" id="KW-1185">Reference proteome</keyword>
<evidence type="ECO:0000313" key="1">
    <source>
        <dbReference type="EMBL" id="AGX88818.1"/>
    </source>
</evidence>
<gene>
    <name evidence="1" type="ORF">PRV_00165</name>
</gene>
<evidence type="ECO:0000313" key="2">
    <source>
        <dbReference type="Proteomes" id="UP000017119"/>
    </source>
</evidence>
<dbReference type="EMBL" id="CP006771">
    <property type="protein sequence ID" value="AGX88818.1"/>
    <property type="molecule type" value="Genomic_DNA"/>
</dbReference>
<protein>
    <submittedName>
        <fullName evidence="1">Uncharacterized protein</fullName>
    </submittedName>
</protein>
<dbReference type="KEGG" id="mpv:PRV_00165"/>
<organism evidence="1 2">
    <name type="scientific">Mycoplasma parvum str. Indiana</name>
    <dbReference type="NCBI Taxonomy" id="1403316"/>
    <lineage>
        <taxon>Bacteria</taxon>
        <taxon>Bacillati</taxon>
        <taxon>Mycoplasmatota</taxon>
        <taxon>Mollicutes</taxon>
        <taxon>Mycoplasmataceae</taxon>
        <taxon>Mycoplasma</taxon>
    </lineage>
</organism>